<reference evidence="1 2" key="1">
    <citation type="submission" date="2017-01" db="EMBL/GenBank/DDBJ databases">
        <authorList>
            <person name="Varghese N."/>
            <person name="Submissions S."/>
        </authorList>
    </citation>
    <scope>NUCLEOTIDE SEQUENCE [LARGE SCALE GENOMIC DNA]</scope>
    <source>
        <strain evidence="1 2">DSM 2061</strain>
    </source>
</reference>
<dbReference type="Proteomes" id="UP000185728">
    <property type="component" value="Unassembled WGS sequence"/>
</dbReference>
<sequence length="56" mass="6855">MPHNCFYYKEGLIFENKKHSGCIYVFEDQTKRVSITIKLYFYGRKYTYNGSRRRGF</sequence>
<dbReference type="EMBL" id="FTOB01000017">
    <property type="protein sequence ID" value="SIT15995.1"/>
    <property type="molecule type" value="Genomic_DNA"/>
</dbReference>
<accession>A0ABY1L475</accession>
<proteinExistence type="predicted"/>
<name>A0ABY1L475_9FLAO</name>
<evidence type="ECO:0000313" key="1">
    <source>
        <dbReference type="EMBL" id="SIT15995.1"/>
    </source>
</evidence>
<organism evidence="1 2">
    <name type="scientific">Zobellia uliginosa</name>
    <dbReference type="NCBI Taxonomy" id="143224"/>
    <lineage>
        <taxon>Bacteria</taxon>
        <taxon>Pseudomonadati</taxon>
        <taxon>Bacteroidota</taxon>
        <taxon>Flavobacteriia</taxon>
        <taxon>Flavobacteriales</taxon>
        <taxon>Flavobacteriaceae</taxon>
        <taxon>Zobellia</taxon>
    </lineage>
</organism>
<protein>
    <submittedName>
        <fullName evidence="1">Uncharacterized protein</fullName>
    </submittedName>
</protein>
<comment type="caution">
    <text evidence="1">The sequence shown here is derived from an EMBL/GenBank/DDBJ whole genome shotgun (WGS) entry which is preliminary data.</text>
</comment>
<evidence type="ECO:0000313" key="2">
    <source>
        <dbReference type="Proteomes" id="UP000185728"/>
    </source>
</evidence>
<gene>
    <name evidence="1" type="ORF">SAMN05421766_1174</name>
</gene>
<keyword evidence="2" id="KW-1185">Reference proteome</keyword>